<proteinExistence type="inferred from homology"/>
<feature type="binding site" evidence="7">
    <location>
        <position position="48"/>
    </location>
    <ligand>
        <name>Mg(2+)</name>
        <dbReference type="ChEBI" id="CHEBI:18420"/>
    </ligand>
</feature>
<evidence type="ECO:0000256" key="7">
    <source>
        <dbReference type="HAMAP-Rule" id="MF_00011"/>
    </source>
</evidence>
<evidence type="ECO:0000313" key="11">
    <source>
        <dbReference type="Proteomes" id="UP000035579"/>
    </source>
</evidence>
<feature type="binding site" evidence="7">
    <location>
        <begin position="354"/>
        <end position="356"/>
    </location>
    <ligand>
        <name>GTP</name>
        <dbReference type="ChEBI" id="CHEBI:37565"/>
    </ligand>
</feature>
<dbReference type="RefSeq" id="WP_053067236.1">
    <property type="nucleotide sequence ID" value="NZ_CP011509.1"/>
</dbReference>
<evidence type="ECO:0000256" key="3">
    <source>
        <dbReference type="ARBA" id="ARBA00022741"/>
    </source>
</evidence>
<dbReference type="InterPro" id="IPR042111">
    <property type="entry name" value="Adenylosuccinate_synth_dom3"/>
</dbReference>
<dbReference type="GO" id="GO:0004019">
    <property type="term" value="F:adenylosuccinate synthase activity"/>
    <property type="evidence" value="ECO:0007669"/>
    <property type="project" value="UniProtKB-UniRule"/>
</dbReference>
<dbReference type="KEGG" id="age:AA314_09276"/>
<dbReference type="InterPro" id="IPR001114">
    <property type="entry name" value="Adenylosuccinate_synthetase"/>
</dbReference>
<evidence type="ECO:0000256" key="8">
    <source>
        <dbReference type="SAM" id="MobiDB-lite"/>
    </source>
</evidence>
<dbReference type="GO" id="GO:0005737">
    <property type="term" value="C:cytoplasm"/>
    <property type="evidence" value="ECO:0007669"/>
    <property type="project" value="UniProtKB-SubCell"/>
</dbReference>
<dbReference type="SMART" id="SM00788">
    <property type="entry name" value="Adenylsucc_synt"/>
    <property type="match status" value="1"/>
</dbReference>
<feature type="binding site" evidence="7">
    <location>
        <position position="19"/>
    </location>
    <ligand>
        <name>Mg(2+)</name>
        <dbReference type="ChEBI" id="CHEBI:18420"/>
    </ligand>
</feature>
<evidence type="ECO:0000313" key="12">
    <source>
        <dbReference type="Proteomes" id="UP000256345"/>
    </source>
</evidence>
<comment type="similarity">
    <text evidence="7">Belongs to the adenylosuccinate synthetase family.</text>
</comment>
<keyword evidence="5 7" id="KW-0460">Magnesium</keyword>
<dbReference type="Gene3D" id="3.90.170.10">
    <property type="entry name" value="Adenylosuccinate Synthetase, subunit A, domain 3"/>
    <property type="match status" value="1"/>
</dbReference>
<comment type="pathway">
    <text evidence="7">Purine metabolism; AMP biosynthesis via de novo pathway; AMP from IMP: step 1/2.</text>
</comment>
<dbReference type="Gene3D" id="1.10.300.10">
    <property type="entry name" value="Adenylosuccinate Synthetase, subunit A, domain 2"/>
    <property type="match status" value="1"/>
</dbReference>
<dbReference type="InterPro" id="IPR042109">
    <property type="entry name" value="Adenylosuccinate_synth_dom1"/>
</dbReference>
<evidence type="ECO:0000256" key="1">
    <source>
        <dbReference type="ARBA" id="ARBA00022598"/>
    </source>
</evidence>
<comment type="cofactor">
    <cofactor evidence="7">
        <name>Mg(2+)</name>
        <dbReference type="ChEBI" id="CHEBI:18420"/>
    </cofactor>
    <text evidence="7">Binds 1 Mg(2+) ion per subunit.</text>
</comment>
<evidence type="ECO:0000313" key="9">
    <source>
        <dbReference type="EMBL" id="AKJ07650.1"/>
    </source>
</evidence>
<name>A0AAC8TJ84_9BACT</name>
<dbReference type="InterPro" id="IPR042110">
    <property type="entry name" value="Adenylosuccinate_synth_dom2"/>
</dbReference>
<feature type="active site" description="Proton donor" evidence="7">
    <location>
        <position position="49"/>
    </location>
</feature>
<comment type="catalytic activity">
    <reaction evidence="7">
        <text>IMP + L-aspartate + GTP = N(6)-(1,2-dicarboxyethyl)-AMP + GDP + phosphate + 2 H(+)</text>
        <dbReference type="Rhea" id="RHEA:15753"/>
        <dbReference type="ChEBI" id="CHEBI:15378"/>
        <dbReference type="ChEBI" id="CHEBI:29991"/>
        <dbReference type="ChEBI" id="CHEBI:37565"/>
        <dbReference type="ChEBI" id="CHEBI:43474"/>
        <dbReference type="ChEBI" id="CHEBI:57567"/>
        <dbReference type="ChEBI" id="CHEBI:58053"/>
        <dbReference type="ChEBI" id="CHEBI:58189"/>
        <dbReference type="EC" id="6.3.4.4"/>
    </reaction>
</comment>
<feature type="binding site" description="in other chain" evidence="7">
    <location>
        <position position="248"/>
    </location>
    <ligand>
        <name>IMP</name>
        <dbReference type="ChEBI" id="CHEBI:58053"/>
        <note>ligand shared between dimeric partners</note>
    </ligand>
</feature>
<keyword evidence="2 7" id="KW-0479">Metal-binding</keyword>
<dbReference type="EMBL" id="QUMU01000007">
    <property type="protein sequence ID" value="REG29406.1"/>
    <property type="molecule type" value="Genomic_DNA"/>
</dbReference>
<dbReference type="GO" id="GO:0005525">
    <property type="term" value="F:GTP binding"/>
    <property type="evidence" value="ECO:0007669"/>
    <property type="project" value="UniProtKB-UniRule"/>
</dbReference>
<evidence type="ECO:0000313" key="10">
    <source>
        <dbReference type="EMBL" id="REG29406.1"/>
    </source>
</evidence>
<dbReference type="PANTHER" id="PTHR11846:SF0">
    <property type="entry name" value="ADENYLOSUCCINATE SYNTHETASE"/>
    <property type="match status" value="1"/>
</dbReference>
<reference evidence="10 12" key="2">
    <citation type="submission" date="2018-08" db="EMBL/GenBank/DDBJ databases">
        <title>Genomic Encyclopedia of Archaeal and Bacterial Type Strains, Phase II (KMG-II): from individual species to whole genera.</title>
        <authorList>
            <person name="Goeker M."/>
        </authorList>
    </citation>
    <scope>NUCLEOTIDE SEQUENCE [LARGE SCALE GENOMIC DNA]</scope>
    <source>
        <strain evidence="10 12">DSM 2261</strain>
    </source>
</reference>
<feature type="binding site" evidence="7">
    <location>
        <begin position="48"/>
        <end position="50"/>
    </location>
    <ligand>
        <name>GTP</name>
        <dbReference type="ChEBI" id="CHEBI:37565"/>
    </ligand>
</feature>
<feature type="region of interest" description="Disordered" evidence="8">
    <location>
        <begin position="449"/>
        <end position="474"/>
    </location>
</feature>
<feature type="binding site" evidence="7">
    <location>
        <begin position="445"/>
        <end position="447"/>
    </location>
    <ligand>
        <name>GTP</name>
        <dbReference type="ChEBI" id="CHEBI:37565"/>
    </ligand>
</feature>
<keyword evidence="3 7" id="KW-0547">Nucleotide-binding</keyword>
<keyword evidence="1 7" id="KW-0436">Ligase</keyword>
<evidence type="ECO:0000256" key="4">
    <source>
        <dbReference type="ARBA" id="ARBA00022755"/>
    </source>
</evidence>
<dbReference type="Pfam" id="PF00709">
    <property type="entry name" value="Adenylsucc_synt"/>
    <property type="match status" value="1"/>
</dbReference>
<sequence>MKAAGGRRASIVIDLGFGDCGKGLLTDFLVRRTGASVVVRYNGGAQAGHNVVTPEGRHHTFAQFGAGTFVPGVRTFLSRHVVIHPTALLVEGEALRAKGVGEVFSRIRISERARVITPFHQSANRLRELARGESRHGSCGVGVGETVQDALEHPEETLLAGDLRDAALSRRKLQRIRERKYAELRALWSALPAGGPAGRERTLFEHEGVIDAWLEQATHLVKLGLVVPDTTLSAWMTESPATVFEGAQGVLLDEWHGFHPFTTWSDCTATNALTLIAESGLDVEVERIGVMRSHMARHGAGPLPTETELLRPVLSEHNTHNAWQGNVRYGWFDAVLARYALDVVGGVDALAITHLDLLKQLRTWKACAGYQREPMAGDSELIAHRSEAGLVTRLGVASAPSLDRQERLAGWLGHVTPSHEECAANDDAVLEHLERLLGRSVDLVSHGPRASDVTLRNQNTPGTTAPSPLGRGSG</sequence>
<dbReference type="AlphaFoldDB" id="A0AAC8TJ84"/>
<organism evidence="9 11">
    <name type="scientific">Archangium gephyra</name>
    <dbReference type="NCBI Taxonomy" id="48"/>
    <lineage>
        <taxon>Bacteria</taxon>
        <taxon>Pseudomonadati</taxon>
        <taxon>Myxococcota</taxon>
        <taxon>Myxococcia</taxon>
        <taxon>Myxococcales</taxon>
        <taxon>Cystobacterineae</taxon>
        <taxon>Archangiaceae</taxon>
        <taxon>Archangium</taxon>
    </lineage>
</organism>
<keyword evidence="6 7" id="KW-0342">GTP-binding</keyword>
<gene>
    <name evidence="7" type="primary">purA</name>
    <name evidence="9" type="ORF">AA314_09276</name>
    <name evidence="10" type="ORF">ATI61_107102</name>
</gene>
<dbReference type="InterPro" id="IPR027417">
    <property type="entry name" value="P-loop_NTPase"/>
</dbReference>
<dbReference type="HAMAP" id="MF_00011">
    <property type="entry name" value="Adenylosucc_synth"/>
    <property type="match status" value="1"/>
</dbReference>
<keyword evidence="12" id="KW-1185">Reference proteome</keyword>
<feature type="compositionally biased region" description="Polar residues" evidence="8">
    <location>
        <begin position="454"/>
        <end position="466"/>
    </location>
</feature>
<accession>A0AAC8TJ84</accession>
<dbReference type="Proteomes" id="UP000256345">
    <property type="component" value="Unassembled WGS sequence"/>
</dbReference>
<dbReference type="PANTHER" id="PTHR11846">
    <property type="entry name" value="ADENYLOSUCCINATE SYNTHETASE"/>
    <property type="match status" value="1"/>
</dbReference>
<evidence type="ECO:0000256" key="5">
    <source>
        <dbReference type="ARBA" id="ARBA00022842"/>
    </source>
</evidence>
<dbReference type="EMBL" id="CP011509">
    <property type="protein sequence ID" value="AKJ07650.1"/>
    <property type="molecule type" value="Genomic_DNA"/>
</dbReference>
<dbReference type="SUPFAM" id="SSF52540">
    <property type="entry name" value="P-loop containing nucleoside triphosphate hydrolases"/>
    <property type="match status" value="1"/>
</dbReference>
<keyword evidence="4 7" id="KW-0658">Purine biosynthesis</keyword>
<evidence type="ECO:0000256" key="2">
    <source>
        <dbReference type="ARBA" id="ARBA00022723"/>
    </source>
</evidence>
<feature type="binding site" description="in other chain" evidence="7">
    <location>
        <position position="263"/>
    </location>
    <ligand>
        <name>IMP</name>
        <dbReference type="ChEBI" id="CHEBI:58053"/>
        <note>ligand shared between dimeric partners</note>
    </ligand>
</feature>
<dbReference type="Gene3D" id="3.40.440.10">
    <property type="entry name" value="Adenylosuccinate Synthetase, subunit A, domain 1"/>
    <property type="match status" value="1"/>
</dbReference>
<evidence type="ECO:0000256" key="6">
    <source>
        <dbReference type="ARBA" id="ARBA00023134"/>
    </source>
</evidence>
<reference evidence="9 11" key="1">
    <citation type="submission" date="2015-05" db="EMBL/GenBank/DDBJ databases">
        <title>Genome assembly of Archangium gephyra DSM 2261.</title>
        <authorList>
            <person name="Sharma G."/>
            <person name="Subramanian S."/>
        </authorList>
    </citation>
    <scope>NUCLEOTIDE SEQUENCE [LARGE SCALE GENOMIC DNA]</scope>
    <source>
        <strain evidence="9 11">DSM 2261</strain>
    </source>
</reference>
<comment type="function">
    <text evidence="7">Plays an important role in the de novo pathway of purine nucleotide biosynthesis. Catalyzes the first committed step in the biosynthesis of AMP from IMP.</text>
</comment>
<comment type="subcellular location">
    <subcellularLocation>
        <location evidence="7">Cytoplasm</location>
    </subcellularLocation>
</comment>
<dbReference type="GO" id="GO:0000287">
    <property type="term" value="F:magnesium ion binding"/>
    <property type="evidence" value="ECO:0007669"/>
    <property type="project" value="UniProtKB-UniRule"/>
</dbReference>
<dbReference type="GO" id="GO:0046040">
    <property type="term" value="P:IMP metabolic process"/>
    <property type="evidence" value="ECO:0007669"/>
    <property type="project" value="TreeGrafter"/>
</dbReference>
<dbReference type="EC" id="6.3.4.4" evidence="7"/>
<comment type="caution">
    <text evidence="7">Lacks conserved residue(s) required for the propagation of feature annotation.</text>
</comment>
<keyword evidence="7" id="KW-0963">Cytoplasm</keyword>
<dbReference type="Proteomes" id="UP000035579">
    <property type="component" value="Chromosome"/>
</dbReference>
<dbReference type="GO" id="GO:0044208">
    <property type="term" value="P:'de novo' AMP biosynthetic process"/>
    <property type="evidence" value="ECO:0007669"/>
    <property type="project" value="UniProtKB-UniRule"/>
</dbReference>
<comment type="subunit">
    <text evidence="7">Homodimer.</text>
</comment>
<feature type="active site" description="Proton acceptor" evidence="7">
    <location>
        <position position="19"/>
    </location>
</feature>
<protein>
    <recommendedName>
        <fullName evidence="7">Adenylosuccinate synthetase</fullName>
        <shortName evidence="7">AMPSase</shortName>
        <shortName evidence="7">AdSS</shortName>
        <ecNumber evidence="7">6.3.4.4</ecNumber>
    </recommendedName>
    <alternativeName>
        <fullName evidence="7">IMP--aspartate ligase</fullName>
    </alternativeName>
</protein>